<feature type="domain" description="RelA/SpoT" evidence="1">
    <location>
        <begin position="55"/>
        <end position="223"/>
    </location>
</feature>
<organism evidence="2 3">
    <name type="scientific">Xylaria arbuscula</name>
    <dbReference type="NCBI Taxonomy" id="114810"/>
    <lineage>
        <taxon>Eukaryota</taxon>
        <taxon>Fungi</taxon>
        <taxon>Dikarya</taxon>
        <taxon>Ascomycota</taxon>
        <taxon>Pezizomycotina</taxon>
        <taxon>Sordariomycetes</taxon>
        <taxon>Xylariomycetidae</taxon>
        <taxon>Xylariales</taxon>
        <taxon>Xylariaceae</taxon>
        <taxon>Xylaria</taxon>
    </lineage>
</organism>
<dbReference type="SUPFAM" id="SSF81301">
    <property type="entry name" value="Nucleotidyltransferase"/>
    <property type="match status" value="1"/>
</dbReference>
<dbReference type="Proteomes" id="UP001148614">
    <property type="component" value="Unassembled WGS sequence"/>
</dbReference>
<keyword evidence="3" id="KW-1185">Reference proteome</keyword>
<protein>
    <recommendedName>
        <fullName evidence="1">RelA/SpoT domain-containing protein</fullName>
    </recommendedName>
</protein>
<reference evidence="2" key="1">
    <citation type="submission" date="2022-07" db="EMBL/GenBank/DDBJ databases">
        <title>Genome Sequence of Xylaria arbuscula.</title>
        <authorList>
            <person name="Buettner E."/>
        </authorList>
    </citation>
    <scope>NUCLEOTIDE SEQUENCE</scope>
    <source>
        <strain evidence="2">VT107</strain>
    </source>
</reference>
<accession>A0A9W8NHU7</accession>
<dbReference type="EMBL" id="JANPWZ010000517">
    <property type="protein sequence ID" value="KAJ3575795.1"/>
    <property type="molecule type" value="Genomic_DNA"/>
</dbReference>
<gene>
    <name evidence="2" type="ORF">NPX13_g3906</name>
</gene>
<dbReference type="Pfam" id="PF04607">
    <property type="entry name" value="RelA_SpoT"/>
    <property type="match status" value="1"/>
</dbReference>
<comment type="caution">
    <text evidence="2">The sequence shown here is derived from an EMBL/GenBank/DDBJ whole genome shotgun (WGS) entry which is preliminary data.</text>
</comment>
<dbReference type="AlphaFoldDB" id="A0A9W8NHU7"/>
<dbReference type="Gene3D" id="3.30.460.10">
    <property type="entry name" value="Beta Polymerase, domain 2"/>
    <property type="match status" value="1"/>
</dbReference>
<dbReference type="GO" id="GO:0015969">
    <property type="term" value="P:guanosine tetraphosphate metabolic process"/>
    <property type="evidence" value="ECO:0007669"/>
    <property type="project" value="InterPro"/>
</dbReference>
<proteinExistence type="predicted"/>
<dbReference type="CDD" id="cd05399">
    <property type="entry name" value="NT_Rel-Spo_like"/>
    <property type="match status" value="1"/>
</dbReference>
<dbReference type="InterPro" id="IPR007685">
    <property type="entry name" value="RelA_SpoT"/>
</dbReference>
<dbReference type="PANTHER" id="PTHR41773">
    <property type="entry name" value="GTP PYROPHOSPHATASE-RELATED"/>
    <property type="match status" value="1"/>
</dbReference>
<evidence type="ECO:0000259" key="1">
    <source>
        <dbReference type="Pfam" id="PF04607"/>
    </source>
</evidence>
<dbReference type="InterPro" id="IPR043519">
    <property type="entry name" value="NT_sf"/>
</dbReference>
<name>A0A9W8NHU7_9PEZI</name>
<evidence type="ECO:0000313" key="3">
    <source>
        <dbReference type="Proteomes" id="UP001148614"/>
    </source>
</evidence>
<dbReference type="PANTHER" id="PTHR41773:SF1">
    <property type="entry name" value="RELA_SPOT DOMAIN-CONTAINING PROTEIN"/>
    <property type="match status" value="1"/>
</dbReference>
<sequence>MSSNNDLKSHDREVREFLEAFEQERKNYLTLLSTTKEQCNKLLEQGSMKAIVHGRVKDVASLTQKLDLLKETRIPPGNEPNESPDFQDWVASGKKIHEHPDMGDLAGIRIGLYFPDDVAKIAKKIEAHFYTRWLFGTVRGGRDSVSAGRNADIQQHVKGPWRSLGPRGTDDEHWEHSGYKSWQIVVGLKQPEELRRFRIEIQVGTVVTQAWAEVQHNIIYKRSASVLATPTMKRMIDAINGLAITTDIMLKELERGLEAAEKEAAQKPFKNGAELIDWFELTYLNSMSQEVRASWRRAQSVVAAAMLVERKQHDTGGRALSRENCMRLAELKYVVRDGVLQNYHLRSDITQLLWPSPGRAKAQSHEVSYHRPIGGYVCISPNHT</sequence>
<evidence type="ECO:0000313" key="2">
    <source>
        <dbReference type="EMBL" id="KAJ3575795.1"/>
    </source>
</evidence>